<feature type="chain" id="PRO_5046669328" evidence="1">
    <location>
        <begin position="25"/>
        <end position="244"/>
    </location>
</feature>
<comment type="caution">
    <text evidence="2">The sequence shown here is derived from an EMBL/GenBank/DDBJ whole genome shotgun (WGS) entry which is preliminary data.</text>
</comment>
<organism evidence="2 3">
    <name type="scientific">Roseateles albus</name>
    <dbReference type="NCBI Taxonomy" id="2987525"/>
    <lineage>
        <taxon>Bacteria</taxon>
        <taxon>Pseudomonadati</taxon>
        <taxon>Pseudomonadota</taxon>
        <taxon>Betaproteobacteria</taxon>
        <taxon>Burkholderiales</taxon>
        <taxon>Sphaerotilaceae</taxon>
        <taxon>Roseateles</taxon>
    </lineage>
</organism>
<name>A0ABT5KKR0_9BURK</name>
<dbReference type="RefSeq" id="WP_273601658.1">
    <property type="nucleotide sequence ID" value="NZ_JAQQXT010000012.1"/>
</dbReference>
<dbReference type="NCBIfam" id="TIGR02595">
    <property type="entry name" value="PEP_CTERM"/>
    <property type="match status" value="1"/>
</dbReference>
<accession>A0ABT5KKR0</accession>
<keyword evidence="1" id="KW-0732">Signal</keyword>
<proteinExistence type="predicted"/>
<dbReference type="InterPro" id="IPR013424">
    <property type="entry name" value="Ice-binding_C"/>
</dbReference>
<protein>
    <submittedName>
        <fullName evidence="2">PEP-CTERM sorting domain-containing protein</fullName>
    </submittedName>
</protein>
<evidence type="ECO:0000313" key="2">
    <source>
        <dbReference type="EMBL" id="MDC8773505.1"/>
    </source>
</evidence>
<evidence type="ECO:0000313" key="3">
    <source>
        <dbReference type="Proteomes" id="UP001221189"/>
    </source>
</evidence>
<sequence>MSYVVAFRRLVGAACFLTVLAAQAALPTVKLSFNQASGTVGPTDIVEVWMTLTVDAGSSPLVFDSTTAAPFGFAAGDLPAQGYYNDSATYGTDPADFATYTYVQTNTFYGCSGTFTASCGPGAYSFNFHTTDTPAAPSFNFLTALSLQPGQSKSYLFGTFTPNGGPVVEGTYTFYRTGATLLISGLDANGHDLSSYYTLGESCATETADCAFTRTVMAVPEPQSSVVMALGLLGIGCVLRRRRV</sequence>
<feature type="signal peptide" evidence="1">
    <location>
        <begin position="1"/>
        <end position="24"/>
    </location>
</feature>
<dbReference type="Proteomes" id="UP001221189">
    <property type="component" value="Unassembled WGS sequence"/>
</dbReference>
<dbReference type="EMBL" id="JAQQXT010000012">
    <property type="protein sequence ID" value="MDC8773505.1"/>
    <property type="molecule type" value="Genomic_DNA"/>
</dbReference>
<keyword evidence="3" id="KW-1185">Reference proteome</keyword>
<gene>
    <name evidence="2" type="ORF">PRZ03_18155</name>
</gene>
<evidence type="ECO:0000256" key="1">
    <source>
        <dbReference type="SAM" id="SignalP"/>
    </source>
</evidence>
<reference evidence="2 3" key="1">
    <citation type="submission" date="2022-10" db="EMBL/GenBank/DDBJ databases">
        <title>Paucibacter sp. hw1 Genome sequencing.</title>
        <authorList>
            <person name="Park S."/>
        </authorList>
    </citation>
    <scope>NUCLEOTIDE SEQUENCE [LARGE SCALE GENOMIC DNA]</scope>
    <source>
        <strain evidence="3">hw1</strain>
    </source>
</reference>